<dbReference type="InterPro" id="IPR036465">
    <property type="entry name" value="vWFA_dom_sf"/>
</dbReference>
<dbReference type="SMART" id="SM00327">
    <property type="entry name" value="VWA"/>
    <property type="match status" value="1"/>
</dbReference>
<dbReference type="Gene3D" id="3.40.50.410">
    <property type="entry name" value="von Willebrand factor, type A domain"/>
    <property type="match status" value="1"/>
</dbReference>
<keyword evidence="4" id="KW-1185">Reference proteome</keyword>
<organism evidence="3 4">
    <name type="scientific">Azospirillum lipoferum</name>
    <dbReference type="NCBI Taxonomy" id="193"/>
    <lineage>
        <taxon>Bacteria</taxon>
        <taxon>Pseudomonadati</taxon>
        <taxon>Pseudomonadota</taxon>
        <taxon>Alphaproteobacteria</taxon>
        <taxon>Rhodospirillales</taxon>
        <taxon>Azospirillaceae</taxon>
        <taxon>Azospirillum</taxon>
    </lineage>
</organism>
<proteinExistence type="predicted"/>
<dbReference type="Pfam" id="PF06707">
    <property type="entry name" value="DUF1194"/>
    <property type="match status" value="1"/>
</dbReference>
<dbReference type="CDD" id="cd00198">
    <property type="entry name" value="vWFA"/>
    <property type="match status" value="1"/>
</dbReference>
<dbReference type="PROSITE" id="PS51257">
    <property type="entry name" value="PROKAR_LIPOPROTEIN"/>
    <property type="match status" value="1"/>
</dbReference>
<evidence type="ECO:0000259" key="2">
    <source>
        <dbReference type="PROSITE" id="PS50234"/>
    </source>
</evidence>
<dbReference type="Proteomes" id="UP000324927">
    <property type="component" value="Unassembled WGS sequence"/>
</dbReference>
<feature type="chain" id="PRO_5022740104" evidence="1">
    <location>
        <begin position="22"/>
        <end position="247"/>
    </location>
</feature>
<comment type="caution">
    <text evidence="3">The sequence shown here is derived from an EMBL/GenBank/DDBJ whole genome shotgun (WGS) entry which is preliminary data.</text>
</comment>
<feature type="domain" description="VWFA" evidence="2">
    <location>
        <begin position="34"/>
        <end position="229"/>
    </location>
</feature>
<protein>
    <submittedName>
        <fullName evidence="3">DUF1194 domain-containing protein</fullName>
    </submittedName>
</protein>
<evidence type="ECO:0000313" key="3">
    <source>
        <dbReference type="EMBL" id="KAA0594197.1"/>
    </source>
</evidence>
<dbReference type="SUPFAM" id="SSF53300">
    <property type="entry name" value="vWA-like"/>
    <property type="match status" value="1"/>
</dbReference>
<evidence type="ECO:0000313" key="4">
    <source>
        <dbReference type="Proteomes" id="UP000324927"/>
    </source>
</evidence>
<sequence length="247" mass="25919">MPRAVIAALVVLLACCSGATAAPPEEKGGKAGVALVLALDGSASITTGDLEFQLQGHAAAFRDPAVADALASAGTRVTLAVYSGPNSLRVLIPWTALNKPEDAGRFADRIDALPRGFQGDSTAIGSAIVEAAKLFDRGKMDRGGKAPRQVIDIVSNGFSNGGIDPADARDRVTRRGIVINGLAILDEFPWLEEYFEENVIGGPGSFAKSAMDKDSFVAALRQKLILEMVALPDQMPSQMQSRSVAVR</sequence>
<accession>A0A5A9GIM5</accession>
<keyword evidence="1" id="KW-0732">Signal</keyword>
<evidence type="ECO:0000256" key="1">
    <source>
        <dbReference type="SAM" id="SignalP"/>
    </source>
</evidence>
<reference evidence="3 4" key="1">
    <citation type="submission" date="2019-08" db="EMBL/GenBank/DDBJ databases">
        <authorList>
            <person name="Grouzdev D."/>
            <person name="Tikhonova E."/>
            <person name="Kravchenko I."/>
        </authorList>
    </citation>
    <scope>NUCLEOTIDE SEQUENCE [LARGE SCALE GENOMIC DNA]</scope>
    <source>
        <strain evidence="3 4">59b</strain>
    </source>
</reference>
<dbReference type="RefSeq" id="WP_149233315.1">
    <property type="nucleotide sequence ID" value="NZ_JALJXJ010000009.1"/>
</dbReference>
<dbReference type="EMBL" id="VTTN01000009">
    <property type="protein sequence ID" value="KAA0594197.1"/>
    <property type="molecule type" value="Genomic_DNA"/>
</dbReference>
<dbReference type="AlphaFoldDB" id="A0A5A9GIM5"/>
<name>A0A5A9GIM5_AZOLI</name>
<dbReference type="OrthoDB" id="9792179at2"/>
<dbReference type="PROSITE" id="PS50234">
    <property type="entry name" value="VWFA"/>
    <property type="match status" value="1"/>
</dbReference>
<gene>
    <name evidence="3" type="ORF">FZ942_21350</name>
</gene>
<feature type="signal peptide" evidence="1">
    <location>
        <begin position="1"/>
        <end position="21"/>
    </location>
</feature>
<dbReference type="InterPro" id="IPR010607">
    <property type="entry name" value="DUF1194"/>
</dbReference>
<dbReference type="InterPro" id="IPR002035">
    <property type="entry name" value="VWF_A"/>
</dbReference>